<protein>
    <submittedName>
        <fullName evidence="2">Uncharacterized protein</fullName>
    </submittedName>
</protein>
<keyword evidence="3" id="KW-1185">Reference proteome</keyword>
<sequence length="544" mass="58791">MLRADEWQIYDDQLLLGAEVSDGDFSALESLEAERAAAVRGYWYPRNSQEGDLSSWMEGSGVAVSLRYKRSRGPLVSISVFHFRTGKRPSPNEKKQSCSRHGVGMWFLQLCCFHAIALSLSIEEERLRQIAANEDHNIAETAPPVPPVPPPPPGAGFTSAPLCHLPPKPQATGPRGPSGPSARLVQTEPMKLPRKPWGFTSAPLLARPPPSAAVAPPSTPSTPSTPSVPSSDPAPAAIPRLPGRAGFTSSPLCTVPPKPRVAVGAPTDASPPPPPPPPPAEGAEEGAADAAISSSLPSLPPVQTFRTNLQMWKRRASEAVQPLPKQLREARSRMLSPPSSPKSAAGDFSVPSEEERQQRADHLRRQRDRLIEMRSKDRERQLSELGCAGSADAHHGDMEAWAALGRRRVAELSGARLADETAPSSAQPESAEKLRQALTRQLLQSLAQSMVSDADAYMDLAIGNKAWHTEVPTLMEGGMDGLTGIERGRMLDARTSFDSATFLSRCFHCCCLGRSDVSRANLGYVPRWKQVWALHPPEDRGSLL</sequence>
<feature type="compositionally biased region" description="Pro residues" evidence="1">
    <location>
        <begin position="269"/>
        <end position="280"/>
    </location>
</feature>
<feature type="region of interest" description="Disordered" evidence="1">
    <location>
        <begin position="314"/>
        <end position="381"/>
    </location>
</feature>
<organism evidence="2 3">
    <name type="scientific">Symbiodinium natans</name>
    <dbReference type="NCBI Taxonomy" id="878477"/>
    <lineage>
        <taxon>Eukaryota</taxon>
        <taxon>Sar</taxon>
        <taxon>Alveolata</taxon>
        <taxon>Dinophyceae</taxon>
        <taxon>Suessiales</taxon>
        <taxon>Symbiodiniaceae</taxon>
        <taxon>Symbiodinium</taxon>
    </lineage>
</organism>
<evidence type="ECO:0000256" key="1">
    <source>
        <dbReference type="SAM" id="MobiDB-lite"/>
    </source>
</evidence>
<feature type="compositionally biased region" description="Low complexity" evidence="1">
    <location>
        <begin position="288"/>
        <end position="297"/>
    </location>
</feature>
<reference evidence="2" key="1">
    <citation type="submission" date="2021-02" db="EMBL/GenBank/DDBJ databases">
        <authorList>
            <person name="Dougan E. K."/>
            <person name="Rhodes N."/>
            <person name="Thang M."/>
            <person name="Chan C."/>
        </authorList>
    </citation>
    <scope>NUCLEOTIDE SEQUENCE</scope>
</reference>
<feature type="compositionally biased region" description="Low complexity" evidence="1">
    <location>
        <begin position="212"/>
        <end position="237"/>
    </location>
</feature>
<feature type="region of interest" description="Disordered" evidence="1">
    <location>
        <begin position="139"/>
        <end position="302"/>
    </location>
</feature>
<dbReference type="Proteomes" id="UP000604046">
    <property type="component" value="Unassembled WGS sequence"/>
</dbReference>
<gene>
    <name evidence="2" type="ORF">SNAT2548_LOCUS3516</name>
</gene>
<feature type="compositionally biased region" description="Basic and acidic residues" evidence="1">
    <location>
        <begin position="353"/>
        <end position="381"/>
    </location>
</feature>
<dbReference type="OrthoDB" id="272687at2759"/>
<proteinExistence type="predicted"/>
<comment type="caution">
    <text evidence="2">The sequence shown here is derived from an EMBL/GenBank/DDBJ whole genome shotgun (WGS) entry which is preliminary data.</text>
</comment>
<evidence type="ECO:0000313" key="2">
    <source>
        <dbReference type="EMBL" id="CAE7029315.1"/>
    </source>
</evidence>
<dbReference type="AlphaFoldDB" id="A0A812IDN5"/>
<dbReference type="EMBL" id="CAJNDS010000214">
    <property type="protein sequence ID" value="CAE7029315.1"/>
    <property type="molecule type" value="Genomic_DNA"/>
</dbReference>
<feature type="compositionally biased region" description="Pro residues" evidence="1">
    <location>
        <begin position="143"/>
        <end position="154"/>
    </location>
</feature>
<accession>A0A812IDN5</accession>
<name>A0A812IDN5_9DINO</name>
<evidence type="ECO:0000313" key="3">
    <source>
        <dbReference type="Proteomes" id="UP000604046"/>
    </source>
</evidence>